<dbReference type="Proteomes" id="UP001200557">
    <property type="component" value="Unassembled WGS sequence"/>
</dbReference>
<proteinExistence type="predicted"/>
<evidence type="ECO:0000313" key="2">
    <source>
        <dbReference type="Proteomes" id="UP001200557"/>
    </source>
</evidence>
<accession>A0ABS9D1D0</accession>
<organism evidence="1 2">
    <name type="scientific">Octadecabacter dasysiphoniae</name>
    <dbReference type="NCBI Taxonomy" id="2909341"/>
    <lineage>
        <taxon>Bacteria</taxon>
        <taxon>Pseudomonadati</taxon>
        <taxon>Pseudomonadota</taxon>
        <taxon>Alphaproteobacteria</taxon>
        <taxon>Rhodobacterales</taxon>
        <taxon>Roseobacteraceae</taxon>
        <taxon>Octadecabacter</taxon>
    </lineage>
</organism>
<name>A0ABS9D1D0_9RHOB</name>
<dbReference type="GO" id="GO:0008168">
    <property type="term" value="F:methyltransferase activity"/>
    <property type="evidence" value="ECO:0007669"/>
    <property type="project" value="UniProtKB-KW"/>
</dbReference>
<dbReference type="Pfam" id="PF13578">
    <property type="entry name" value="Methyltransf_24"/>
    <property type="match status" value="1"/>
</dbReference>
<dbReference type="Gene3D" id="3.40.50.150">
    <property type="entry name" value="Vaccinia Virus protein VP39"/>
    <property type="match status" value="1"/>
</dbReference>
<gene>
    <name evidence="1" type="ORF">L0664_15325</name>
</gene>
<dbReference type="GO" id="GO:0032259">
    <property type="term" value="P:methylation"/>
    <property type="evidence" value="ECO:0007669"/>
    <property type="project" value="UniProtKB-KW"/>
</dbReference>
<sequence length="273" mass="30213">MKTRRHIKRSIRTNFAERWTTFLDFPMYAANSTGPSKFPRDLTLQGINDIVPRFADLAALSSGQTVQHVNVESFIKDEATRARSEILGNMLTEHGSEKARKHNYHLLLAHALQAPEKASAILEIGMGTNNTDVVSHMGKRGQPGASLRAFREFLPNAHVYGADYDKRILFTEDRISTFFVDQTSVETLTDLATHLPAQLDLIIDDGLHSAHANLATLAFALPKLAKGGWYICEDIHAAAIPVWEAATHMISTDFTPYIVQTAGAIVFAVHHKG</sequence>
<evidence type="ECO:0000313" key="1">
    <source>
        <dbReference type="EMBL" id="MCF2872445.1"/>
    </source>
</evidence>
<dbReference type="SUPFAM" id="SSF53335">
    <property type="entry name" value="S-adenosyl-L-methionine-dependent methyltransferases"/>
    <property type="match status" value="1"/>
</dbReference>
<comment type="caution">
    <text evidence="1">The sequence shown here is derived from an EMBL/GenBank/DDBJ whole genome shotgun (WGS) entry which is preliminary data.</text>
</comment>
<keyword evidence="1" id="KW-0808">Transferase</keyword>
<dbReference type="InterPro" id="IPR029063">
    <property type="entry name" value="SAM-dependent_MTases_sf"/>
</dbReference>
<dbReference type="EMBL" id="JAKGAQ010000004">
    <property type="protein sequence ID" value="MCF2872445.1"/>
    <property type="molecule type" value="Genomic_DNA"/>
</dbReference>
<keyword evidence="1" id="KW-0489">Methyltransferase</keyword>
<protein>
    <submittedName>
        <fullName evidence="1">Class I SAM-dependent methyltransferase</fullName>
    </submittedName>
</protein>
<dbReference type="RefSeq" id="WP_235226771.1">
    <property type="nucleotide sequence ID" value="NZ_JAKGAQ010000004.1"/>
</dbReference>
<keyword evidence="2" id="KW-1185">Reference proteome</keyword>
<reference evidence="1 2" key="1">
    <citation type="submission" date="2022-01" db="EMBL/GenBank/DDBJ databases">
        <title>Octadecabacter sp. nov., isolated from a marine alga.</title>
        <authorList>
            <person name="Jin M.S."/>
            <person name="Kim H.M."/>
            <person name="Han D.M."/>
            <person name="Jung J.J."/>
            <person name="Jeon C.O."/>
        </authorList>
    </citation>
    <scope>NUCLEOTIDE SEQUENCE [LARGE SCALE GENOMIC DNA]</scope>
    <source>
        <strain evidence="1 2">G9-8</strain>
    </source>
</reference>